<dbReference type="Pfam" id="PF02518">
    <property type="entry name" value="HATPase_c"/>
    <property type="match status" value="1"/>
</dbReference>
<evidence type="ECO:0000256" key="4">
    <source>
        <dbReference type="ARBA" id="ARBA00022679"/>
    </source>
</evidence>
<accession>D3DJJ6</accession>
<keyword evidence="7" id="KW-0067">ATP-binding</keyword>
<feature type="domain" description="Histidine kinase" evidence="10">
    <location>
        <begin position="172"/>
        <end position="359"/>
    </location>
</feature>
<dbReference type="InterPro" id="IPR005467">
    <property type="entry name" value="His_kinase_dom"/>
</dbReference>
<reference evidence="11 12" key="1">
    <citation type="journal article" date="2010" name="J. Bacteriol.">
        <title>Complete genome sequence of the thermophilic, obligately chemolithoautotrophic hydrogen-oxidizing bacterium Hydrogenobacter thermophilus TK-6.</title>
        <authorList>
            <person name="Arai H."/>
            <person name="Kanbe H."/>
            <person name="Ishii M."/>
            <person name="Igarashi Y."/>
        </authorList>
    </citation>
    <scope>NUCLEOTIDE SEQUENCE [LARGE SCALE GENOMIC DNA]</scope>
    <source>
        <strain evidence="12">DSM 6534 / IAM 12695 / TK-6 [Tokyo]</strain>
    </source>
</reference>
<dbReference type="PANTHER" id="PTHR41523">
    <property type="entry name" value="TWO-COMPONENT SYSTEM SENSOR PROTEIN"/>
    <property type="match status" value="1"/>
</dbReference>
<keyword evidence="8" id="KW-0175">Coiled coil</keyword>
<evidence type="ECO:0000313" key="12">
    <source>
        <dbReference type="Proteomes" id="UP000002574"/>
    </source>
</evidence>
<organism evidence="11 12">
    <name type="scientific">Hydrogenobacter thermophilus (strain DSM 6534 / IAM 12695 / TK-6)</name>
    <dbReference type="NCBI Taxonomy" id="608538"/>
    <lineage>
        <taxon>Bacteria</taxon>
        <taxon>Pseudomonadati</taxon>
        <taxon>Aquificota</taxon>
        <taxon>Aquificia</taxon>
        <taxon>Aquificales</taxon>
        <taxon>Aquificaceae</taxon>
        <taxon>Hydrogenobacter</taxon>
    </lineage>
</organism>
<evidence type="ECO:0000256" key="6">
    <source>
        <dbReference type="ARBA" id="ARBA00022777"/>
    </source>
</evidence>
<keyword evidence="4" id="KW-0808">Transferase</keyword>
<dbReference type="PROSITE" id="PS50109">
    <property type="entry name" value="HIS_KIN"/>
    <property type="match status" value="1"/>
</dbReference>
<dbReference type="AlphaFoldDB" id="D3DJJ6"/>
<gene>
    <name evidence="11" type="ordered locus">HTH_1549</name>
</gene>
<dbReference type="Gene3D" id="3.30.565.10">
    <property type="entry name" value="Histidine kinase-like ATPase, C-terminal domain"/>
    <property type="match status" value="1"/>
</dbReference>
<comment type="catalytic activity">
    <reaction evidence="1">
        <text>ATP + protein L-histidine = ADP + protein N-phospho-L-histidine.</text>
        <dbReference type="EC" id="2.7.13.3"/>
    </reaction>
</comment>
<proteinExistence type="predicted"/>
<dbReference type="EMBL" id="AP011112">
    <property type="protein sequence ID" value="BAI69998.1"/>
    <property type="molecule type" value="Genomic_DNA"/>
</dbReference>
<dbReference type="InterPro" id="IPR003594">
    <property type="entry name" value="HATPase_dom"/>
</dbReference>
<evidence type="ECO:0000256" key="2">
    <source>
        <dbReference type="ARBA" id="ARBA00012438"/>
    </source>
</evidence>
<sequence length="362" mass="42068">MRSLPLSILLKIMYLHVLLLELFSTLLLLIILLYLFWAGRRESINKQEGWNYILLGFFLVFVGTLLDFGDNFPELNSYFILGKISHKPFFELFERFFGYFLGFFLLAIGLKKWMPTIIKLKEFQRELEKSHEELERKVRERTEHLLSEIAHRKRVEEKLLASLEERNILLREVHHRVKNNLQIVLSLIGMRLRTIKNASSRAVLEDLHQRIMAISLIHESLYKSESITSIDAGIYIENLLNNLYMFYGKDVRIHSEISNTLLSIDIATSVGIILSELVVNALKHAFPHGHGGNIYVHFKDTDDCILLEVWDDGVGLRDKGKDEKLGLKLIGMFLEHLKGSMEMEGGKGTRFKIRIPKVYDIK</sequence>
<evidence type="ECO:0000313" key="11">
    <source>
        <dbReference type="EMBL" id="BAI69998.1"/>
    </source>
</evidence>
<keyword evidence="9" id="KW-0472">Membrane</keyword>
<dbReference type="Pfam" id="PF07568">
    <property type="entry name" value="HisKA_2"/>
    <property type="match status" value="1"/>
</dbReference>
<dbReference type="KEGG" id="hth:HTH_1549"/>
<evidence type="ECO:0000256" key="3">
    <source>
        <dbReference type="ARBA" id="ARBA00022553"/>
    </source>
</evidence>
<evidence type="ECO:0000256" key="9">
    <source>
        <dbReference type="SAM" id="Phobius"/>
    </source>
</evidence>
<dbReference type="InterPro" id="IPR011495">
    <property type="entry name" value="Sig_transdc_His_kin_sub2_dim/P"/>
</dbReference>
<feature type="transmembrane region" description="Helical" evidence="9">
    <location>
        <begin position="12"/>
        <end position="37"/>
    </location>
</feature>
<keyword evidence="12" id="KW-1185">Reference proteome</keyword>
<feature type="transmembrane region" description="Helical" evidence="9">
    <location>
        <begin position="96"/>
        <end position="114"/>
    </location>
</feature>
<dbReference type="SMART" id="SM00387">
    <property type="entry name" value="HATPase_c"/>
    <property type="match status" value="1"/>
</dbReference>
<dbReference type="STRING" id="608538.HTH_1549"/>
<protein>
    <recommendedName>
        <fullName evidence="2">histidine kinase</fullName>
        <ecNumber evidence="2">2.7.13.3</ecNumber>
    </recommendedName>
</protein>
<dbReference type="OrthoDB" id="9758522at2"/>
<evidence type="ECO:0000256" key="5">
    <source>
        <dbReference type="ARBA" id="ARBA00022741"/>
    </source>
</evidence>
<keyword evidence="9" id="KW-1133">Transmembrane helix</keyword>
<evidence type="ECO:0000256" key="7">
    <source>
        <dbReference type="ARBA" id="ARBA00022840"/>
    </source>
</evidence>
<dbReference type="PANTHER" id="PTHR41523:SF8">
    <property type="entry name" value="ETHYLENE RESPONSE SENSOR PROTEIN"/>
    <property type="match status" value="1"/>
</dbReference>
<feature type="transmembrane region" description="Helical" evidence="9">
    <location>
        <begin position="49"/>
        <end position="66"/>
    </location>
</feature>
<keyword evidence="6 11" id="KW-0418">Kinase</keyword>
<dbReference type="Proteomes" id="UP000002574">
    <property type="component" value="Chromosome"/>
</dbReference>
<dbReference type="EC" id="2.7.13.3" evidence="2"/>
<evidence type="ECO:0000256" key="8">
    <source>
        <dbReference type="SAM" id="Coils"/>
    </source>
</evidence>
<dbReference type="Gene3D" id="3.30.450.20">
    <property type="entry name" value="PAS domain"/>
    <property type="match status" value="1"/>
</dbReference>
<evidence type="ECO:0000256" key="1">
    <source>
        <dbReference type="ARBA" id="ARBA00000085"/>
    </source>
</evidence>
<dbReference type="SUPFAM" id="SSF55874">
    <property type="entry name" value="ATPase domain of HSP90 chaperone/DNA topoisomerase II/histidine kinase"/>
    <property type="match status" value="1"/>
</dbReference>
<keyword evidence="3" id="KW-0597">Phosphoprotein</keyword>
<name>D3DJJ6_HYDTT</name>
<keyword evidence="5" id="KW-0547">Nucleotide-binding</keyword>
<dbReference type="GO" id="GO:0004673">
    <property type="term" value="F:protein histidine kinase activity"/>
    <property type="evidence" value="ECO:0007669"/>
    <property type="project" value="UniProtKB-EC"/>
</dbReference>
<keyword evidence="9" id="KW-0812">Transmembrane</keyword>
<feature type="coiled-coil region" evidence="8">
    <location>
        <begin position="117"/>
        <end position="166"/>
    </location>
</feature>
<dbReference type="GO" id="GO:0005524">
    <property type="term" value="F:ATP binding"/>
    <property type="evidence" value="ECO:0007669"/>
    <property type="project" value="UniProtKB-KW"/>
</dbReference>
<dbReference type="eggNOG" id="COG3920">
    <property type="taxonomic scope" value="Bacteria"/>
</dbReference>
<dbReference type="InterPro" id="IPR036890">
    <property type="entry name" value="HATPase_C_sf"/>
</dbReference>
<evidence type="ECO:0000259" key="10">
    <source>
        <dbReference type="PROSITE" id="PS50109"/>
    </source>
</evidence>